<feature type="domain" description="DUF4220" evidence="2">
    <location>
        <begin position="137"/>
        <end position="500"/>
    </location>
</feature>
<dbReference type="EMBL" id="LT934115">
    <property type="protein sequence ID" value="VAH55721.1"/>
    <property type="molecule type" value="Genomic_DNA"/>
</dbReference>
<evidence type="ECO:0000313" key="4">
    <source>
        <dbReference type="Proteomes" id="UP000324705"/>
    </source>
</evidence>
<accession>A0A9R0VGM0</accession>
<feature type="transmembrane region" description="Helical" evidence="1">
    <location>
        <begin position="62"/>
        <end position="90"/>
    </location>
</feature>
<sequence>MGHHQTLMEGEDTCPYDAFYASKEAETWRSNALLTVDAILVVIMVGIGAYGHHYRHRPFTRFLYDGATSLFLPIMSYVVSGIGGTYMTAFTNAHSAILVGECQAAFTTRLVIGWACLVQIVAINISVVVAGDEREGRNTGPSVVLLVQAMWTCYLAIYYAGLDIDTFGFVFKTFAARMSSLLGFLYLGTFVIIFAKMTFKFHAFYKVRRSIALGLNPRLVVGYMEQLNNRSQPSERAPPPLLVMGEETSRVKKQPRGYCFVRMSEEARTNNMLVTIDKIWLLEDMLLGSSTRLKDVCLSFTLFKLLRCRFARYTIAEAGFHKVNNFFWRVLLKDGDDERVFRVIADELSFLYDYYYSSLSISYPSRRMSILSIIISLLSIGGCLSLMFALRGYWSYASQFVCEVNCPATHDKLEYLGFGNYYIDHVLVHLLAALVVLTEARDIASYICSNWTKVALICGYVKHASWQQSRAWRGCVSRVLQCRCKLFKIWEDKMNQCSILMLRPAKTPLAFLGRLINTPQQKKKIPRAVKASIINALRSYEESRRTNGMASMPRSLQVGEELCWMFDDEGTCDTMLVCHIATSILQVRSHQHQPFSNHRITATHLSRYCAYLVAYSPELLPDDDAWCKSLYEAVKKDADRALAGGIRASTPEAEYHQLVELLSTRPMHEVLQKGVELGKRLAGMIEREDTIWEVLAGFWSEMILYVAPSENINGHAEAIARGGELITLLWALLAHVGIVGRSHNAPVSASDVV</sequence>
<keyword evidence="4" id="KW-1185">Reference proteome</keyword>
<dbReference type="InterPro" id="IPR007658">
    <property type="entry name" value="DUF594"/>
</dbReference>
<dbReference type="Pfam" id="PF13968">
    <property type="entry name" value="DUF4220"/>
    <property type="match status" value="1"/>
</dbReference>
<dbReference type="Gramene" id="TRITD3Av1G003800.1">
    <property type="protein sequence ID" value="TRITD3Av1G003800.1"/>
    <property type="gene ID" value="TRITD3Av1G003800"/>
</dbReference>
<evidence type="ECO:0000256" key="1">
    <source>
        <dbReference type="SAM" id="Phobius"/>
    </source>
</evidence>
<dbReference type="Pfam" id="PF04578">
    <property type="entry name" value="DUF594"/>
    <property type="match status" value="1"/>
</dbReference>
<keyword evidence="1" id="KW-0472">Membrane</keyword>
<name>A0A9R0VGM0_TRITD</name>
<feature type="transmembrane region" description="Helical" evidence="1">
    <location>
        <begin position="181"/>
        <end position="199"/>
    </location>
</feature>
<evidence type="ECO:0000259" key="2">
    <source>
        <dbReference type="Pfam" id="PF13968"/>
    </source>
</evidence>
<keyword evidence="1" id="KW-0812">Transmembrane</keyword>
<organism evidence="3 4">
    <name type="scientific">Triticum turgidum subsp. durum</name>
    <name type="common">Durum wheat</name>
    <name type="synonym">Triticum durum</name>
    <dbReference type="NCBI Taxonomy" id="4567"/>
    <lineage>
        <taxon>Eukaryota</taxon>
        <taxon>Viridiplantae</taxon>
        <taxon>Streptophyta</taxon>
        <taxon>Embryophyta</taxon>
        <taxon>Tracheophyta</taxon>
        <taxon>Spermatophyta</taxon>
        <taxon>Magnoliopsida</taxon>
        <taxon>Liliopsida</taxon>
        <taxon>Poales</taxon>
        <taxon>Poaceae</taxon>
        <taxon>BOP clade</taxon>
        <taxon>Pooideae</taxon>
        <taxon>Triticodae</taxon>
        <taxon>Triticeae</taxon>
        <taxon>Triticinae</taxon>
        <taxon>Triticum</taxon>
    </lineage>
</organism>
<evidence type="ECO:0000313" key="3">
    <source>
        <dbReference type="EMBL" id="VAH55721.1"/>
    </source>
</evidence>
<protein>
    <recommendedName>
        <fullName evidence="2">DUF4220 domain-containing protein</fullName>
    </recommendedName>
</protein>
<feature type="transmembrane region" description="Helical" evidence="1">
    <location>
        <begin position="32"/>
        <end position="50"/>
    </location>
</feature>
<feature type="transmembrane region" description="Helical" evidence="1">
    <location>
        <begin position="370"/>
        <end position="394"/>
    </location>
</feature>
<gene>
    <name evidence="3" type="ORF">TRITD_3Av1G003800</name>
</gene>
<feature type="transmembrane region" description="Helical" evidence="1">
    <location>
        <begin position="110"/>
        <end position="131"/>
    </location>
</feature>
<dbReference type="InterPro" id="IPR025315">
    <property type="entry name" value="DUF4220"/>
</dbReference>
<dbReference type="AlphaFoldDB" id="A0A9R0VGM0"/>
<keyword evidence="1" id="KW-1133">Transmembrane helix</keyword>
<reference evidence="3 4" key="1">
    <citation type="submission" date="2017-09" db="EMBL/GenBank/DDBJ databases">
        <authorList>
            <consortium name="International Durum Wheat Genome Sequencing Consortium (IDWGSC)"/>
            <person name="Milanesi L."/>
        </authorList>
    </citation>
    <scope>NUCLEOTIDE SEQUENCE [LARGE SCALE GENOMIC DNA]</scope>
    <source>
        <strain evidence="4">cv. Svevo</strain>
    </source>
</reference>
<dbReference type="OMA" id="PPLIVGY"/>
<dbReference type="PANTHER" id="PTHR31325">
    <property type="entry name" value="OS01G0798800 PROTEIN-RELATED"/>
    <property type="match status" value="1"/>
</dbReference>
<dbReference type="Proteomes" id="UP000324705">
    <property type="component" value="Chromosome 3A"/>
</dbReference>
<feature type="transmembrane region" description="Helical" evidence="1">
    <location>
        <begin position="143"/>
        <end position="161"/>
    </location>
</feature>
<proteinExistence type="predicted"/>